<feature type="region of interest" description="Disordered" evidence="1">
    <location>
        <begin position="1"/>
        <end position="20"/>
    </location>
</feature>
<organism evidence="2 3">
    <name type="scientific">Peronospora matthiolae</name>
    <dbReference type="NCBI Taxonomy" id="2874970"/>
    <lineage>
        <taxon>Eukaryota</taxon>
        <taxon>Sar</taxon>
        <taxon>Stramenopiles</taxon>
        <taxon>Oomycota</taxon>
        <taxon>Peronosporomycetes</taxon>
        <taxon>Peronosporales</taxon>
        <taxon>Peronosporaceae</taxon>
        <taxon>Peronospora</taxon>
    </lineage>
</organism>
<dbReference type="PANTHER" id="PTHR42648">
    <property type="entry name" value="TRANSPOSASE, PUTATIVE-RELATED"/>
    <property type="match status" value="1"/>
</dbReference>
<evidence type="ECO:0000313" key="3">
    <source>
        <dbReference type="Proteomes" id="UP001162060"/>
    </source>
</evidence>
<feature type="compositionally biased region" description="Basic and acidic residues" evidence="1">
    <location>
        <begin position="1"/>
        <end position="12"/>
    </location>
</feature>
<dbReference type="Proteomes" id="UP001162060">
    <property type="component" value="Unassembled WGS sequence"/>
</dbReference>
<name>A0AAV1THE7_9STRA</name>
<dbReference type="AlphaFoldDB" id="A0AAV1THE7"/>
<accession>A0AAV1THE7</accession>
<proteinExistence type="predicted"/>
<evidence type="ECO:0000313" key="2">
    <source>
        <dbReference type="EMBL" id="CAK7920816.1"/>
    </source>
</evidence>
<gene>
    <name evidence="2" type="ORF">PM001_LOCUS6845</name>
</gene>
<dbReference type="EMBL" id="CAKLBY020000053">
    <property type="protein sequence ID" value="CAK7920816.1"/>
    <property type="molecule type" value="Genomic_DNA"/>
</dbReference>
<comment type="caution">
    <text evidence="2">The sequence shown here is derived from an EMBL/GenBank/DDBJ whole genome shotgun (WGS) entry which is preliminary data.</text>
</comment>
<protein>
    <submittedName>
        <fullName evidence="2">Uncharacterized protein</fullName>
    </submittedName>
</protein>
<dbReference type="InterPro" id="IPR039537">
    <property type="entry name" value="Retrotran_Ty1/copia-like"/>
</dbReference>
<dbReference type="PANTHER" id="PTHR42648:SF28">
    <property type="entry name" value="TRANSPOSON-ENCODED PROTEIN WITH RIBONUCLEASE H-LIKE AND RETROVIRUS ZINC FINGER-LIKE DOMAINS"/>
    <property type="match status" value="1"/>
</dbReference>
<sequence>MVSKNMIKDVKIPPRSSESSVRRGCQEEEMVQHLFQSIPNERHYDPFELLHIDTCDPMEADSLVGANLRAKFDSETRIKKYIVAVQMQYDCTVKYARHNVAREFATPSLKAFYDDQGIEQQATAPYAH</sequence>
<reference evidence="2" key="1">
    <citation type="submission" date="2024-01" db="EMBL/GenBank/DDBJ databases">
        <authorList>
            <person name="Webb A."/>
        </authorList>
    </citation>
    <scope>NUCLEOTIDE SEQUENCE</scope>
    <source>
        <strain evidence="2">Pm1</strain>
    </source>
</reference>
<evidence type="ECO:0000256" key="1">
    <source>
        <dbReference type="SAM" id="MobiDB-lite"/>
    </source>
</evidence>